<dbReference type="SUPFAM" id="SSF50182">
    <property type="entry name" value="Sm-like ribonucleoproteins"/>
    <property type="match status" value="1"/>
</dbReference>
<feature type="region of interest" description="Disordered" evidence="1">
    <location>
        <begin position="550"/>
        <end position="573"/>
    </location>
</feature>
<keyword evidence="2" id="KW-1133">Transmembrane helix</keyword>
<feature type="domain" description="Mechanosensitive ion channel MscS" evidence="4">
    <location>
        <begin position="381"/>
        <end position="446"/>
    </location>
</feature>
<feature type="transmembrane region" description="Helical" evidence="2">
    <location>
        <begin position="282"/>
        <end position="305"/>
    </location>
</feature>
<name>A0A1I0GV03_9GAMM</name>
<evidence type="ECO:0000313" key="5">
    <source>
        <dbReference type="EMBL" id="SET74272.1"/>
    </source>
</evidence>
<evidence type="ECO:0000259" key="4">
    <source>
        <dbReference type="Pfam" id="PF00924"/>
    </source>
</evidence>
<dbReference type="RefSeq" id="WP_091854072.1">
    <property type="nucleotide sequence ID" value="NZ_FOHZ01000020.1"/>
</dbReference>
<dbReference type="InterPro" id="IPR010920">
    <property type="entry name" value="LSM_dom_sf"/>
</dbReference>
<feature type="chain" id="PRO_5011623369" evidence="3">
    <location>
        <begin position="27"/>
        <end position="573"/>
    </location>
</feature>
<dbReference type="Pfam" id="PF00924">
    <property type="entry name" value="MS_channel_2nd"/>
    <property type="match status" value="1"/>
</dbReference>
<dbReference type="Gene3D" id="1.10.287.1260">
    <property type="match status" value="1"/>
</dbReference>
<feature type="signal peptide" evidence="3">
    <location>
        <begin position="1"/>
        <end position="26"/>
    </location>
</feature>
<dbReference type="AlphaFoldDB" id="A0A1I0GV03"/>
<evidence type="ECO:0000256" key="1">
    <source>
        <dbReference type="SAM" id="MobiDB-lite"/>
    </source>
</evidence>
<dbReference type="GO" id="GO:0008381">
    <property type="term" value="F:mechanosensitive monoatomic ion channel activity"/>
    <property type="evidence" value="ECO:0007669"/>
    <property type="project" value="UniProtKB-ARBA"/>
</dbReference>
<dbReference type="InterPro" id="IPR006685">
    <property type="entry name" value="MscS_channel_2nd"/>
</dbReference>
<feature type="transmembrane region" description="Helical" evidence="2">
    <location>
        <begin position="251"/>
        <end position="270"/>
    </location>
</feature>
<reference evidence="6" key="1">
    <citation type="submission" date="2016-10" db="EMBL/GenBank/DDBJ databases">
        <authorList>
            <person name="Varghese N."/>
            <person name="Submissions S."/>
        </authorList>
    </citation>
    <scope>NUCLEOTIDE SEQUENCE [LARGE SCALE GENOMIC DNA]</scope>
    <source>
        <strain evidence="6">CGMCC 1.6489</strain>
    </source>
</reference>
<feature type="transmembrane region" description="Helical" evidence="2">
    <location>
        <begin position="326"/>
        <end position="351"/>
    </location>
</feature>
<feature type="transmembrane region" description="Helical" evidence="2">
    <location>
        <begin position="363"/>
        <end position="386"/>
    </location>
</feature>
<evidence type="ECO:0000313" key="6">
    <source>
        <dbReference type="Proteomes" id="UP000198762"/>
    </source>
</evidence>
<keyword evidence="2" id="KW-0812">Transmembrane</keyword>
<keyword evidence="6" id="KW-1185">Reference proteome</keyword>
<proteinExistence type="predicted"/>
<dbReference type="OrthoDB" id="9792218at2"/>
<dbReference type="STRING" id="430453.SAMN04487962_12043"/>
<dbReference type="PANTHER" id="PTHR30566">
    <property type="entry name" value="YNAI-RELATED MECHANOSENSITIVE ION CHANNEL"/>
    <property type="match status" value="1"/>
</dbReference>
<protein>
    <submittedName>
        <fullName evidence="5">Small-conductance mechanosensitive channel</fullName>
    </submittedName>
</protein>
<evidence type="ECO:0000256" key="3">
    <source>
        <dbReference type="SAM" id="SignalP"/>
    </source>
</evidence>
<gene>
    <name evidence="5" type="ORF">SAMN04487962_12043</name>
</gene>
<keyword evidence="3" id="KW-0732">Signal</keyword>
<sequence length="573" mass="64128">MKKHATWGLLAIALLFSSLCVGQASEDDKEMRWFSIESLNAGLDTPPEEVNRLTPRDSVRSFLELTKQQDFSAAAHLLNLSELGAAEQREKGPELARQLAAVLRRGEWIDTSDLPARQDAVIEDPAGQNPQAGQPRRNLEIASLRAEGQAYDIRLARYRVGDEDPVWLITPDSLSPVPLLYEKYGPSWLEKHVPQRFKSTFGRLQVWEWVAIPVFLLVTGLVGWLVIRLVGVIARWLPSGSPSIYASQIKVPVALVVMTIVAQFLLNYVVSFSAVATTSFRILLITITAWGVGLIALRFVDVILLNVKRRLVGEIDDNKSRDERHFLTSLYAVRRGIILVAIVAVTIYILSQIELFETLGLTLLASASILTVLLGIAGQAVLGNILSSFQVSLAKPIRIGDLVIFEGRWCYVEGIFYTFIRLRTWDERRLVVPVQYFTSRPFENLSVKSAKMYRVIELALHLNADVECLREKFKEFAEAEKNVIEHHKLCCYVTAQSAAAQTVSFYLMTSEPFAGWEAEMNVREKLLGFIRDNHPEWWPREVVVTSQHDITGGERSANGPNPGAVYPGAGDSS</sequence>
<organism evidence="5 6">
    <name type="scientific">Marinobacter segnicrescens</name>
    <dbReference type="NCBI Taxonomy" id="430453"/>
    <lineage>
        <taxon>Bacteria</taxon>
        <taxon>Pseudomonadati</taxon>
        <taxon>Pseudomonadota</taxon>
        <taxon>Gammaproteobacteria</taxon>
        <taxon>Pseudomonadales</taxon>
        <taxon>Marinobacteraceae</taxon>
        <taxon>Marinobacter</taxon>
    </lineage>
</organism>
<dbReference type="Proteomes" id="UP000198762">
    <property type="component" value="Unassembled WGS sequence"/>
</dbReference>
<evidence type="ECO:0000256" key="2">
    <source>
        <dbReference type="SAM" id="Phobius"/>
    </source>
</evidence>
<dbReference type="EMBL" id="FOHZ01000020">
    <property type="protein sequence ID" value="SET74272.1"/>
    <property type="molecule type" value="Genomic_DNA"/>
</dbReference>
<feature type="transmembrane region" description="Helical" evidence="2">
    <location>
        <begin position="206"/>
        <end position="230"/>
    </location>
</feature>
<dbReference type="GO" id="GO:0016020">
    <property type="term" value="C:membrane"/>
    <property type="evidence" value="ECO:0007669"/>
    <property type="project" value="InterPro"/>
</dbReference>
<keyword evidence="2" id="KW-0472">Membrane</keyword>
<dbReference type="PANTHER" id="PTHR30566:SF25">
    <property type="entry name" value="INNER MEMBRANE PROTEIN"/>
    <property type="match status" value="1"/>
</dbReference>
<accession>A0A1I0GV03</accession>